<dbReference type="GeneID" id="80894811"/>
<dbReference type="EMBL" id="JAJHUN010000002">
    <property type="protein sequence ID" value="KAJ4161623.1"/>
    <property type="molecule type" value="Genomic_DNA"/>
</dbReference>
<dbReference type="KEGG" id="amus:LMH87_007652"/>
<comment type="caution">
    <text evidence="1">The sequence shown here is derived from an EMBL/GenBank/DDBJ whole genome shotgun (WGS) entry which is preliminary data.</text>
</comment>
<evidence type="ECO:0000313" key="2">
    <source>
        <dbReference type="Proteomes" id="UP001144673"/>
    </source>
</evidence>
<dbReference type="SUPFAM" id="SSF51322">
    <property type="entry name" value="Cyanovirin-N"/>
    <property type="match status" value="1"/>
</dbReference>
<sequence length="130" mass="13917">MNTLPTAAVAASASWSLASTVSATITAFLKLPIATSSTDLQMIFCDCYGQKVYGDLDKFLGNTEGQLVLNGADYSKTCPAIMLLGQFILYATCLSGGTNSIQVTREPIYLDTWYVVHNNDGNYNISANAV</sequence>
<organism evidence="1 2">
    <name type="scientific">Akanthomyces muscarius</name>
    <name type="common">Entomopathogenic fungus</name>
    <name type="synonym">Lecanicillium muscarium</name>
    <dbReference type="NCBI Taxonomy" id="2231603"/>
    <lineage>
        <taxon>Eukaryota</taxon>
        <taxon>Fungi</taxon>
        <taxon>Dikarya</taxon>
        <taxon>Ascomycota</taxon>
        <taxon>Pezizomycotina</taxon>
        <taxon>Sordariomycetes</taxon>
        <taxon>Hypocreomycetidae</taxon>
        <taxon>Hypocreales</taxon>
        <taxon>Cordycipitaceae</taxon>
        <taxon>Akanthomyces</taxon>
    </lineage>
</organism>
<keyword evidence="2" id="KW-1185">Reference proteome</keyword>
<accession>A0A9W8QMK5</accession>
<dbReference type="Gene3D" id="2.30.60.10">
    <property type="entry name" value="Cyanovirin-N"/>
    <property type="match status" value="1"/>
</dbReference>
<gene>
    <name evidence="1" type="ORF">LMH87_007652</name>
</gene>
<reference evidence="1" key="1">
    <citation type="journal article" date="2023" name="Access Microbiol">
        <title>De-novo genome assembly for Akanthomyces muscarius, a biocontrol agent of insect agricultural pests.</title>
        <authorList>
            <person name="Erdos Z."/>
            <person name="Studholme D.J."/>
            <person name="Raymond B."/>
            <person name="Sharma M."/>
        </authorList>
    </citation>
    <scope>NUCLEOTIDE SEQUENCE</scope>
    <source>
        <strain evidence="1">Ve6</strain>
    </source>
</reference>
<dbReference type="AlphaFoldDB" id="A0A9W8QMK5"/>
<dbReference type="InterPro" id="IPR036673">
    <property type="entry name" value="Cyanovirin-N_sf"/>
</dbReference>
<proteinExistence type="predicted"/>
<dbReference type="Proteomes" id="UP001144673">
    <property type="component" value="Unassembled WGS sequence"/>
</dbReference>
<protein>
    <submittedName>
        <fullName evidence="1">Uncharacterized protein</fullName>
    </submittedName>
</protein>
<dbReference type="RefSeq" id="XP_056058007.1">
    <property type="nucleotide sequence ID" value="XM_056199570.1"/>
</dbReference>
<evidence type="ECO:0000313" key="1">
    <source>
        <dbReference type="EMBL" id="KAJ4161623.1"/>
    </source>
</evidence>
<name>A0A9W8QMK5_AKAMU</name>